<dbReference type="PANTHER" id="PTHR31917:SF65">
    <property type="entry name" value="BINDING PROTEIN, PUTATIVE-RELATED"/>
    <property type="match status" value="1"/>
</dbReference>
<dbReference type="Gramene" id="OMO76200">
    <property type="protein sequence ID" value="OMO76200"/>
    <property type="gene ID" value="CCACVL1_15813"/>
</dbReference>
<feature type="domain" description="Agenet" evidence="2">
    <location>
        <begin position="74"/>
        <end position="129"/>
    </location>
</feature>
<dbReference type="STRING" id="210143.A0A1R3I0U5"/>
<dbReference type="InterPro" id="IPR008395">
    <property type="entry name" value="Agenet-like_dom"/>
</dbReference>
<accession>A0A1R3I0U5</accession>
<evidence type="ECO:0000313" key="4">
    <source>
        <dbReference type="Proteomes" id="UP000188268"/>
    </source>
</evidence>
<protein>
    <recommendedName>
        <fullName evidence="2">Agenet domain-containing protein</fullName>
    </recommendedName>
</protein>
<feature type="region of interest" description="Disordered" evidence="1">
    <location>
        <begin position="137"/>
        <end position="181"/>
    </location>
</feature>
<sequence>MGHEFKHKDLVEICKKEQGFEGIYYNATLLAAIGRNKYLVRYDTRFSDDETRYLTEAVEAEEVRPSFPKNISYTNFVVSDRVEAYVNFAWRVGTVTRKVDPNYYVRLDCNGNEEHCAFYKVRLHLEWENGRWFYPGTGSQSSQASTSEQGAQPASESNQANTVSEEGDQPKNESDQPNPGQ</sequence>
<dbReference type="SMART" id="SM00743">
    <property type="entry name" value="Agenet"/>
    <property type="match status" value="2"/>
</dbReference>
<comment type="caution">
    <text evidence="3">The sequence shown here is derived from an EMBL/GenBank/DDBJ whole genome shotgun (WGS) entry which is preliminary data.</text>
</comment>
<evidence type="ECO:0000313" key="3">
    <source>
        <dbReference type="EMBL" id="OMO76200.1"/>
    </source>
</evidence>
<dbReference type="Proteomes" id="UP000188268">
    <property type="component" value="Unassembled WGS sequence"/>
</dbReference>
<dbReference type="CDD" id="cd20406">
    <property type="entry name" value="Tudor_Agenet_AtDUF_rpt2_4"/>
    <property type="match status" value="1"/>
</dbReference>
<organism evidence="3 4">
    <name type="scientific">Corchorus capsularis</name>
    <name type="common">Jute</name>
    <dbReference type="NCBI Taxonomy" id="210143"/>
    <lineage>
        <taxon>Eukaryota</taxon>
        <taxon>Viridiplantae</taxon>
        <taxon>Streptophyta</taxon>
        <taxon>Embryophyta</taxon>
        <taxon>Tracheophyta</taxon>
        <taxon>Spermatophyta</taxon>
        <taxon>Magnoliopsida</taxon>
        <taxon>eudicotyledons</taxon>
        <taxon>Gunneridae</taxon>
        <taxon>Pentapetalae</taxon>
        <taxon>rosids</taxon>
        <taxon>malvids</taxon>
        <taxon>Malvales</taxon>
        <taxon>Malvaceae</taxon>
        <taxon>Grewioideae</taxon>
        <taxon>Apeibeae</taxon>
        <taxon>Corchorus</taxon>
    </lineage>
</organism>
<evidence type="ECO:0000256" key="1">
    <source>
        <dbReference type="SAM" id="MobiDB-lite"/>
    </source>
</evidence>
<dbReference type="EMBL" id="AWWV01010896">
    <property type="protein sequence ID" value="OMO76200.1"/>
    <property type="molecule type" value="Genomic_DNA"/>
</dbReference>
<dbReference type="Pfam" id="PF05641">
    <property type="entry name" value="Agenet"/>
    <property type="match status" value="1"/>
</dbReference>
<feature type="compositionally biased region" description="Low complexity" evidence="1">
    <location>
        <begin position="137"/>
        <end position="152"/>
    </location>
</feature>
<dbReference type="CDD" id="cd20405">
    <property type="entry name" value="Tudor_Agenet_AtDUF_rpt1_3"/>
    <property type="match status" value="1"/>
</dbReference>
<proteinExistence type="predicted"/>
<gene>
    <name evidence="3" type="ORF">CCACVL1_15813</name>
</gene>
<keyword evidence="4" id="KW-1185">Reference proteome</keyword>
<dbReference type="PANTHER" id="PTHR31917">
    <property type="entry name" value="AGENET DOMAIN-CONTAINING PROTEIN-RELATED"/>
    <property type="match status" value="1"/>
</dbReference>
<reference evidence="3 4" key="1">
    <citation type="submission" date="2013-09" db="EMBL/GenBank/DDBJ databases">
        <title>Corchorus capsularis genome sequencing.</title>
        <authorList>
            <person name="Alam M."/>
            <person name="Haque M.S."/>
            <person name="Islam M.S."/>
            <person name="Emdad E.M."/>
            <person name="Islam M.M."/>
            <person name="Ahmed B."/>
            <person name="Halim A."/>
            <person name="Hossen Q.M.M."/>
            <person name="Hossain M.Z."/>
            <person name="Ahmed R."/>
            <person name="Khan M.M."/>
            <person name="Islam R."/>
            <person name="Rashid M.M."/>
            <person name="Khan S.A."/>
            <person name="Rahman M.S."/>
            <person name="Alam M."/>
        </authorList>
    </citation>
    <scope>NUCLEOTIDE SEQUENCE [LARGE SCALE GENOMIC DNA]</scope>
    <source>
        <strain evidence="4">cv. CVL-1</strain>
        <tissue evidence="3">Whole seedling</tissue>
    </source>
</reference>
<dbReference type="AlphaFoldDB" id="A0A1R3I0U5"/>
<feature type="compositionally biased region" description="Polar residues" evidence="1">
    <location>
        <begin position="154"/>
        <end position="164"/>
    </location>
</feature>
<dbReference type="InterPro" id="IPR014002">
    <property type="entry name" value="Agenet_dom_plant"/>
</dbReference>
<dbReference type="OrthoDB" id="938602at2759"/>
<feature type="domain" description="Agenet" evidence="2">
    <location>
        <begin position="3"/>
        <end position="71"/>
    </location>
</feature>
<dbReference type="OMA" id="CNENEVH"/>
<name>A0A1R3I0U5_COCAP</name>
<evidence type="ECO:0000259" key="2">
    <source>
        <dbReference type="SMART" id="SM00743"/>
    </source>
</evidence>